<dbReference type="Gene3D" id="3.40.50.300">
    <property type="entry name" value="P-loop containing nucleotide triphosphate hydrolases"/>
    <property type="match status" value="1"/>
</dbReference>
<dbReference type="InterPro" id="IPR017871">
    <property type="entry name" value="ABC_transporter-like_CS"/>
</dbReference>
<feature type="domain" description="ABC transmembrane type-1" evidence="11">
    <location>
        <begin position="27"/>
        <end position="326"/>
    </location>
</feature>
<keyword evidence="4 9" id="KW-0812">Transmembrane</keyword>
<dbReference type="PROSITE" id="PS00211">
    <property type="entry name" value="ABC_TRANSPORTER_1"/>
    <property type="match status" value="1"/>
</dbReference>
<dbReference type="SMART" id="SM00382">
    <property type="entry name" value="AAA"/>
    <property type="match status" value="1"/>
</dbReference>
<dbReference type="InterPro" id="IPR039421">
    <property type="entry name" value="Type_1_exporter"/>
</dbReference>
<keyword evidence="3" id="KW-1003">Cell membrane</keyword>
<dbReference type="PROSITE" id="PS50893">
    <property type="entry name" value="ABC_TRANSPORTER_2"/>
    <property type="match status" value="1"/>
</dbReference>
<evidence type="ECO:0000313" key="13">
    <source>
        <dbReference type="Proteomes" id="UP000318093"/>
    </source>
</evidence>
<evidence type="ECO:0000313" key="12">
    <source>
        <dbReference type="EMBL" id="TMI81399.1"/>
    </source>
</evidence>
<feature type="transmembrane region" description="Helical" evidence="9">
    <location>
        <begin position="267"/>
        <end position="287"/>
    </location>
</feature>
<dbReference type="GO" id="GO:0016887">
    <property type="term" value="F:ATP hydrolysis activity"/>
    <property type="evidence" value="ECO:0007669"/>
    <property type="project" value="InterPro"/>
</dbReference>
<reference evidence="12 13" key="1">
    <citation type="journal article" date="2019" name="Nat. Microbiol.">
        <title>Mediterranean grassland soil C-N compound turnover is dependent on rainfall and depth, and is mediated by genomically divergent microorganisms.</title>
        <authorList>
            <person name="Diamond S."/>
            <person name="Andeer P.F."/>
            <person name="Li Z."/>
            <person name="Crits-Christoph A."/>
            <person name="Burstein D."/>
            <person name="Anantharaman K."/>
            <person name="Lane K.R."/>
            <person name="Thomas B.C."/>
            <person name="Pan C."/>
            <person name="Northen T.R."/>
            <person name="Banfield J.F."/>
        </authorList>
    </citation>
    <scope>NUCLEOTIDE SEQUENCE [LARGE SCALE GENOMIC DNA]</scope>
    <source>
        <strain evidence="12">NP_6</strain>
    </source>
</reference>
<dbReference type="InterPro" id="IPR003593">
    <property type="entry name" value="AAA+_ATPase"/>
</dbReference>
<dbReference type="PROSITE" id="PS50929">
    <property type="entry name" value="ABC_TM1F"/>
    <property type="match status" value="1"/>
</dbReference>
<feature type="transmembrane region" description="Helical" evidence="9">
    <location>
        <begin position="76"/>
        <end position="96"/>
    </location>
</feature>
<evidence type="ECO:0000256" key="9">
    <source>
        <dbReference type="SAM" id="Phobius"/>
    </source>
</evidence>
<evidence type="ECO:0000256" key="6">
    <source>
        <dbReference type="ARBA" id="ARBA00022840"/>
    </source>
</evidence>
<dbReference type="Pfam" id="PF00005">
    <property type="entry name" value="ABC_tran"/>
    <property type="match status" value="1"/>
</dbReference>
<dbReference type="InterPro" id="IPR027417">
    <property type="entry name" value="P-loop_NTPase"/>
</dbReference>
<dbReference type="InterPro" id="IPR011527">
    <property type="entry name" value="ABC1_TM_dom"/>
</dbReference>
<evidence type="ECO:0000256" key="5">
    <source>
        <dbReference type="ARBA" id="ARBA00022741"/>
    </source>
</evidence>
<gene>
    <name evidence="12" type="ORF">E6H03_07070</name>
</gene>
<dbReference type="Gene3D" id="1.20.1560.10">
    <property type="entry name" value="ABC transporter type 1, transmembrane domain"/>
    <property type="match status" value="1"/>
</dbReference>
<sequence length="601" mass="65216">MAGAKRRDLVLYGRLLRQARPYWLHIAVFFVVSLVASPLALLAPLPLKIAVDSVVGPRPLPGLLRMFMPRASTPSGTQVLLLAVGLLLATALLTQLQGMGVAMLRAGVGEKLLLQFRAELFRHVQRLSILFHDARGTVESMYRLQYDAMAIQAIAVDHVIPVVSSAFTLTSMLYVTARISWQLALVALVVSPLHYVIGRYYRRGLRRKSREAKALDRAALAVVHEVLQGLRVVKAFAREESEQARFVHRAVESMRARLHLAVIQGEYGLVIGVTTAVGTAAVLFLGIRQVQSGALTLGALLLVMGYLSQLSGPLKDMATKAGALQSHLASMERAFALLDEAPEVVEKPNARPLVRASGAITFRDVSFVYPDGRPGLREVSFHVAPGTRVGIAGETGAGKTTLVSLLLRFYDPTVGQILLDGVDLRDYRLADLRNQCAFVPQDPVLFSTSIAENIAYARPEATYEEIVAAAKTARAHEFITVFPRGYDTPVGERGLSLSGGERQRISLARAFLKNAPLLILDEPTSSVDVDTEAAIVEAMERLMQGRTTFLISHRPQALSGCDLVLVVDTGRLVAQTPDFWGVLSEAGTPGGADARPSQRNG</sequence>
<evidence type="ECO:0000256" key="8">
    <source>
        <dbReference type="ARBA" id="ARBA00023136"/>
    </source>
</evidence>
<proteinExistence type="predicted"/>
<name>A0A537JCX7_9BACT</name>
<dbReference type="AlphaFoldDB" id="A0A537JCX7"/>
<feature type="domain" description="ABC transporter" evidence="10">
    <location>
        <begin position="360"/>
        <end position="594"/>
    </location>
</feature>
<feature type="transmembrane region" description="Helical" evidence="9">
    <location>
        <begin position="21"/>
        <end position="43"/>
    </location>
</feature>
<dbReference type="InterPro" id="IPR003439">
    <property type="entry name" value="ABC_transporter-like_ATP-bd"/>
</dbReference>
<dbReference type="Proteomes" id="UP000318093">
    <property type="component" value="Unassembled WGS sequence"/>
</dbReference>
<keyword evidence="5" id="KW-0547">Nucleotide-binding</keyword>
<keyword evidence="8 9" id="KW-0472">Membrane</keyword>
<dbReference type="GO" id="GO:0005886">
    <property type="term" value="C:plasma membrane"/>
    <property type="evidence" value="ECO:0007669"/>
    <property type="project" value="UniProtKB-SubCell"/>
</dbReference>
<evidence type="ECO:0000259" key="10">
    <source>
        <dbReference type="PROSITE" id="PS50893"/>
    </source>
</evidence>
<evidence type="ECO:0000256" key="2">
    <source>
        <dbReference type="ARBA" id="ARBA00022448"/>
    </source>
</evidence>
<dbReference type="PANTHER" id="PTHR43394:SF1">
    <property type="entry name" value="ATP-BINDING CASSETTE SUB-FAMILY B MEMBER 10, MITOCHONDRIAL"/>
    <property type="match status" value="1"/>
</dbReference>
<dbReference type="SUPFAM" id="SSF90123">
    <property type="entry name" value="ABC transporter transmembrane region"/>
    <property type="match status" value="1"/>
</dbReference>
<evidence type="ECO:0000256" key="7">
    <source>
        <dbReference type="ARBA" id="ARBA00022989"/>
    </source>
</evidence>
<dbReference type="Pfam" id="PF00664">
    <property type="entry name" value="ABC_membrane"/>
    <property type="match status" value="1"/>
</dbReference>
<keyword evidence="2" id="KW-0813">Transport</keyword>
<feature type="transmembrane region" description="Helical" evidence="9">
    <location>
        <begin position="150"/>
        <end position="175"/>
    </location>
</feature>
<comment type="caution">
    <text evidence="12">The sequence shown here is derived from an EMBL/GenBank/DDBJ whole genome shotgun (WGS) entry which is preliminary data.</text>
</comment>
<dbReference type="PANTHER" id="PTHR43394">
    <property type="entry name" value="ATP-DEPENDENT PERMEASE MDL1, MITOCHONDRIAL"/>
    <property type="match status" value="1"/>
</dbReference>
<dbReference type="FunFam" id="3.40.50.300:FF:000221">
    <property type="entry name" value="Multidrug ABC transporter ATP-binding protein"/>
    <property type="match status" value="1"/>
</dbReference>
<evidence type="ECO:0000256" key="3">
    <source>
        <dbReference type="ARBA" id="ARBA00022475"/>
    </source>
</evidence>
<dbReference type="SUPFAM" id="SSF52540">
    <property type="entry name" value="P-loop containing nucleoside triphosphate hydrolases"/>
    <property type="match status" value="1"/>
</dbReference>
<organism evidence="12 13">
    <name type="scientific">Candidatus Segetimicrobium genomatis</name>
    <dbReference type="NCBI Taxonomy" id="2569760"/>
    <lineage>
        <taxon>Bacteria</taxon>
        <taxon>Bacillati</taxon>
        <taxon>Candidatus Sysuimicrobiota</taxon>
        <taxon>Candidatus Sysuimicrobiia</taxon>
        <taxon>Candidatus Sysuimicrobiales</taxon>
        <taxon>Candidatus Segetimicrobiaceae</taxon>
        <taxon>Candidatus Segetimicrobium</taxon>
    </lineage>
</organism>
<keyword evidence="7 9" id="KW-1133">Transmembrane helix</keyword>
<dbReference type="GO" id="GO:0005524">
    <property type="term" value="F:ATP binding"/>
    <property type="evidence" value="ECO:0007669"/>
    <property type="project" value="UniProtKB-KW"/>
</dbReference>
<feature type="transmembrane region" description="Helical" evidence="9">
    <location>
        <begin position="181"/>
        <end position="201"/>
    </location>
</feature>
<evidence type="ECO:0000256" key="1">
    <source>
        <dbReference type="ARBA" id="ARBA00004651"/>
    </source>
</evidence>
<accession>A0A537JCX7</accession>
<dbReference type="GO" id="GO:0015421">
    <property type="term" value="F:ABC-type oligopeptide transporter activity"/>
    <property type="evidence" value="ECO:0007669"/>
    <property type="project" value="TreeGrafter"/>
</dbReference>
<evidence type="ECO:0000256" key="4">
    <source>
        <dbReference type="ARBA" id="ARBA00022692"/>
    </source>
</evidence>
<keyword evidence="6 12" id="KW-0067">ATP-binding</keyword>
<protein>
    <submittedName>
        <fullName evidence="12">ABC transporter ATP-binding protein</fullName>
    </submittedName>
</protein>
<comment type="subcellular location">
    <subcellularLocation>
        <location evidence="1">Cell membrane</location>
        <topology evidence="1">Multi-pass membrane protein</topology>
    </subcellularLocation>
</comment>
<dbReference type="InterPro" id="IPR036640">
    <property type="entry name" value="ABC1_TM_sf"/>
</dbReference>
<evidence type="ECO:0000259" key="11">
    <source>
        <dbReference type="PROSITE" id="PS50929"/>
    </source>
</evidence>
<dbReference type="EMBL" id="VBAN01000211">
    <property type="protein sequence ID" value="TMI81399.1"/>
    <property type="molecule type" value="Genomic_DNA"/>
</dbReference>